<evidence type="ECO:0000259" key="1">
    <source>
        <dbReference type="Pfam" id="PF13701"/>
    </source>
</evidence>
<dbReference type="GeneID" id="95517795"/>
<evidence type="ECO:0000313" key="2">
    <source>
        <dbReference type="EMBL" id="AXE76334.1"/>
    </source>
</evidence>
<proteinExistence type="predicted"/>
<reference evidence="2 3" key="1">
    <citation type="journal article" date="2018" name="Front. Microbiol.">
        <title>Genome Sequencing of Streptomyces atratus SCSIOZH16 and Activation Production of Nocardamine via Metabolic Engineering.</title>
        <authorList>
            <person name="Li Y."/>
            <person name="Zhang C."/>
            <person name="Liu C."/>
            <person name="Ju J."/>
            <person name="Ma J."/>
        </authorList>
    </citation>
    <scope>NUCLEOTIDE SEQUENCE [LARGE SCALE GENOMIC DNA]</scope>
    <source>
        <strain evidence="2 3">SCSIO_ZH16</strain>
    </source>
</reference>
<protein>
    <submittedName>
        <fullName evidence="2">IS1380 family transposase</fullName>
    </submittedName>
</protein>
<dbReference type="Proteomes" id="UP000252698">
    <property type="component" value="Chromosome"/>
</dbReference>
<organism evidence="2 3">
    <name type="scientific">Streptomyces atratus</name>
    <dbReference type="NCBI Taxonomy" id="1893"/>
    <lineage>
        <taxon>Bacteria</taxon>
        <taxon>Bacillati</taxon>
        <taxon>Actinomycetota</taxon>
        <taxon>Actinomycetes</taxon>
        <taxon>Kitasatosporales</taxon>
        <taxon>Streptomycetaceae</taxon>
        <taxon>Streptomyces</taxon>
    </lineage>
</organism>
<name>A0A2Z5J7P2_STRAR</name>
<accession>A0A2Z5J7P2</accession>
<dbReference type="KEGG" id="sata:C5746_04490"/>
<dbReference type="Pfam" id="PF13701">
    <property type="entry name" value="DDE_Tnp_1_4"/>
    <property type="match status" value="1"/>
</dbReference>
<dbReference type="NCBIfam" id="NF033539">
    <property type="entry name" value="transpos_IS1380"/>
    <property type="match status" value="1"/>
</dbReference>
<dbReference type="InterPro" id="IPR025668">
    <property type="entry name" value="Tnp_DDE_dom"/>
</dbReference>
<dbReference type="RefSeq" id="WP_114242998.1">
    <property type="nucleotide sequence ID" value="NZ_CP027306.1"/>
</dbReference>
<dbReference type="EMBL" id="CP027306">
    <property type="protein sequence ID" value="AXE76334.1"/>
    <property type="molecule type" value="Genomic_DNA"/>
</dbReference>
<sequence>MSVQAEGTFCVQGIGSRPKLHVSTDGSGVVGHVGARLLADLADATGLTTAYSTALRPLRPRGTGHDPGRTATDLAVMLADGGEAIADLAVLRDQGEVFGPVASTPTAWRLLADTDGAVLASLRAARASAREVAWMQATETGQGIPAVQAGGRELPGLVLDLDATLITSHSEKEQAAPTYKGGFGFHPLLCFLANTGEAMSGRLRPGNSAANTATDHIAVLDDALAQIPDAHRHGTAILVRADSAGSAKAFLTHIRSLREHGLNLRFSVGYAVTEPARRAIRSLPEALWHPALDQNGTLRDGAEVAELTGMVDLAGYPVGTRITVRRERPHPGAQLSLFDHDEGLRHQVFLTDTPYSGGGSAQFLEVRYRGHATVEDHIRCGKNTGFGRFPSPHFDVNATWLELSLTAIDLLAWARVLLLDGELAAAEPKKLRYRLLHVAARITHGGRRLRLRISATWPWRHELATAFHRLAALPRPVD</sequence>
<dbReference type="AlphaFoldDB" id="A0A2Z5J7P2"/>
<gene>
    <name evidence="2" type="ORF">C5746_04490</name>
</gene>
<dbReference type="InterPro" id="IPR047960">
    <property type="entry name" value="Transpos_IS1380"/>
</dbReference>
<evidence type="ECO:0000313" key="3">
    <source>
        <dbReference type="Proteomes" id="UP000252698"/>
    </source>
</evidence>
<feature type="domain" description="Transposase DDE" evidence="1">
    <location>
        <begin position="15"/>
        <end position="474"/>
    </location>
</feature>